<feature type="site" description="Transition state stabilizer" evidence="9">
    <location>
        <position position="86"/>
    </location>
</feature>
<dbReference type="InterPro" id="IPR009045">
    <property type="entry name" value="Zn_M74/Hedgehog-like"/>
</dbReference>
<dbReference type="EMBL" id="SRMO01000084">
    <property type="protein sequence ID" value="TGG90818.1"/>
    <property type="molecule type" value="Genomic_DNA"/>
</dbReference>
<reference evidence="11 12" key="1">
    <citation type="journal article" date="2019" name="mSystems">
        <title>Life at home and on the roam: Genomic adaptions reflect the dual lifestyle of an intracellular, facultative symbiont.</title>
        <authorList>
            <person name="Burgsdorf I."/>
        </authorList>
    </citation>
    <scope>NUCLEOTIDE SEQUENCE [LARGE SCALE GENOMIC DNA]</scope>
    <source>
        <strain evidence="11">277cV</strain>
    </source>
</reference>
<gene>
    <name evidence="11" type="ORF">ERJ67_08770</name>
</gene>
<dbReference type="GO" id="GO:0008237">
    <property type="term" value="F:metallopeptidase activity"/>
    <property type="evidence" value="ECO:0007669"/>
    <property type="project" value="UniProtKB-KW"/>
</dbReference>
<evidence type="ECO:0000256" key="6">
    <source>
        <dbReference type="ARBA" id="ARBA00022997"/>
    </source>
</evidence>
<keyword evidence="4 9" id="KW-0378">Hydrolase</keyword>
<feature type="binding site" evidence="9">
    <location>
        <position position="141"/>
    </location>
    <ligand>
        <name>Zn(2+)</name>
        <dbReference type="ChEBI" id="CHEBI:29105"/>
        <note>catalytic</note>
    </ligand>
</feature>
<sequence length="237" mass="25929">MPGNAPAEGKPWLAQAIRECGEPLVELPGSLGRWDPHPYACLGAPYPSGSNPFFLRLAVVQRLLRARSLLLGSATGLDLIIFDAWRPLAVQTFMVNRTIRQELARLPAAQRGDPHQLALVRQRVNDFWAEPSADPATPPPHSTGAAVDLTLQGRAGPLDMGSPIDAMGECSHPFHFADATDPGLRRAHASRLLLRSCMARAGFTPHPLEWWHFSYGDQLWSWSSGAGGARYGRLERS</sequence>
<dbReference type="EC" id="3.4.13.22" evidence="9 10"/>
<evidence type="ECO:0000313" key="11">
    <source>
        <dbReference type="EMBL" id="TGG90818.1"/>
    </source>
</evidence>
<dbReference type="HAMAP" id="MF_01924">
    <property type="entry name" value="A_A_dipeptidase"/>
    <property type="match status" value="1"/>
</dbReference>
<dbReference type="PANTHER" id="PTHR43126:SF2">
    <property type="entry name" value="D-ALANYL-D-ALANINE DIPEPTIDASE"/>
    <property type="match status" value="1"/>
</dbReference>
<dbReference type="Proteomes" id="UP000317990">
    <property type="component" value="Unassembled WGS sequence"/>
</dbReference>
<keyword evidence="7 9" id="KW-0482">Metalloprotease</keyword>
<comment type="catalytic activity">
    <reaction evidence="1 9 10">
        <text>D-alanyl-D-alanine + H2O = 2 D-alanine</text>
        <dbReference type="Rhea" id="RHEA:20661"/>
        <dbReference type="ChEBI" id="CHEBI:15377"/>
        <dbReference type="ChEBI" id="CHEBI:57416"/>
        <dbReference type="ChEBI" id="CHEBI:57822"/>
        <dbReference type="EC" id="3.4.13.22"/>
    </reaction>
</comment>
<dbReference type="Gene3D" id="3.30.1380.10">
    <property type="match status" value="1"/>
</dbReference>
<evidence type="ECO:0000256" key="3">
    <source>
        <dbReference type="ARBA" id="ARBA00022723"/>
    </source>
</evidence>
<dbReference type="InterPro" id="IPR000755">
    <property type="entry name" value="A_A_dipeptidase"/>
</dbReference>
<dbReference type="GO" id="GO:0160237">
    <property type="term" value="F:D-Ala-D-Ala dipeptidase activity"/>
    <property type="evidence" value="ECO:0007669"/>
    <property type="project" value="UniProtKB-EC"/>
</dbReference>
<dbReference type="Pfam" id="PF01427">
    <property type="entry name" value="Peptidase_M15"/>
    <property type="match status" value="1"/>
</dbReference>
<evidence type="ECO:0000313" key="12">
    <source>
        <dbReference type="Proteomes" id="UP000317990"/>
    </source>
</evidence>
<keyword evidence="6 9" id="KW-0224">Dipeptidase</keyword>
<evidence type="ECO:0000256" key="5">
    <source>
        <dbReference type="ARBA" id="ARBA00022833"/>
    </source>
</evidence>
<keyword evidence="8 10" id="KW-0961">Cell wall biogenesis/degradation</keyword>
<evidence type="ECO:0000256" key="10">
    <source>
        <dbReference type="PIRNR" id="PIRNR026671"/>
    </source>
</evidence>
<comment type="cofactor">
    <cofactor evidence="9">
        <name>Zn(2+)</name>
        <dbReference type="ChEBI" id="CHEBI:29105"/>
    </cofactor>
    <text evidence="9">Binds 1 zinc ion per subunit.</text>
</comment>
<evidence type="ECO:0000256" key="2">
    <source>
        <dbReference type="ARBA" id="ARBA00022670"/>
    </source>
</evidence>
<evidence type="ECO:0000256" key="9">
    <source>
        <dbReference type="HAMAP-Rule" id="MF_01924"/>
    </source>
</evidence>
<protein>
    <recommendedName>
        <fullName evidence="9 10">D-alanyl-D-alanine dipeptidase</fullName>
        <shortName evidence="9 10">D-Ala-D-Ala dipeptidase</shortName>
        <ecNumber evidence="9 10">3.4.13.22</ecNumber>
    </recommendedName>
</protein>
<keyword evidence="5 9" id="KW-0862">Zinc</keyword>
<dbReference type="PIRSF" id="PIRSF026671">
    <property type="entry name" value="AA_dipeptidase"/>
    <property type="match status" value="1"/>
</dbReference>
<dbReference type="GO" id="GO:0006508">
    <property type="term" value="P:proteolysis"/>
    <property type="evidence" value="ECO:0007669"/>
    <property type="project" value="UniProtKB-KW"/>
</dbReference>
<feature type="active site" description="Proton donor/acceptor" evidence="9">
    <location>
        <position position="209"/>
    </location>
</feature>
<dbReference type="GO" id="GO:0071555">
    <property type="term" value="P:cell wall organization"/>
    <property type="evidence" value="ECO:0007669"/>
    <property type="project" value="UniProtKB-KW"/>
</dbReference>
<evidence type="ECO:0000256" key="7">
    <source>
        <dbReference type="ARBA" id="ARBA00023049"/>
    </source>
</evidence>
<comment type="similarity">
    <text evidence="9 10">Belongs to the peptidase M15D family.</text>
</comment>
<name>A0A524RL86_9CHRO</name>
<proteinExistence type="inferred from homology"/>
<dbReference type="GO" id="GO:0008270">
    <property type="term" value="F:zinc ion binding"/>
    <property type="evidence" value="ECO:0007669"/>
    <property type="project" value="UniProtKB-UniRule"/>
</dbReference>
<dbReference type="SUPFAM" id="SSF55166">
    <property type="entry name" value="Hedgehog/DD-peptidase"/>
    <property type="match status" value="1"/>
</dbReference>
<dbReference type="AlphaFoldDB" id="A0A524RL86"/>
<comment type="caution">
    <text evidence="11">The sequence shown here is derived from an EMBL/GenBank/DDBJ whole genome shotgun (WGS) entry which is preliminary data.</text>
</comment>
<evidence type="ECO:0000256" key="4">
    <source>
        <dbReference type="ARBA" id="ARBA00022801"/>
    </source>
</evidence>
<keyword evidence="3 9" id="KW-0479">Metal-binding</keyword>
<evidence type="ECO:0000256" key="1">
    <source>
        <dbReference type="ARBA" id="ARBA00001362"/>
    </source>
</evidence>
<feature type="binding site" evidence="9">
    <location>
        <position position="212"/>
    </location>
    <ligand>
        <name>Zn(2+)</name>
        <dbReference type="ChEBI" id="CHEBI:29105"/>
        <note>catalytic</note>
    </ligand>
</feature>
<organism evidence="11 12">
    <name type="scientific">Aphanocapsa feldmannii 277cV</name>
    <dbReference type="NCBI Taxonomy" id="2507553"/>
    <lineage>
        <taxon>Bacteria</taxon>
        <taxon>Bacillati</taxon>
        <taxon>Cyanobacteriota</taxon>
        <taxon>Cyanophyceae</taxon>
        <taxon>Oscillatoriophycideae</taxon>
        <taxon>Chroococcales</taxon>
        <taxon>Microcystaceae</taxon>
        <taxon>Aphanocapsa</taxon>
    </lineage>
</organism>
<evidence type="ECO:0000256" key="8">
    <source>
        <dbReference type="ARBA" id="ARBA00023316"/>
    </source>
</evidence>
<feature type="binding site" evidence="9">
    <location>
        <position position="148"/>
    </location>
    <ligand>
        <name>Zn(2+)</name>
        <dbReference type="ChEBI" id="CHEBI:29105"/>
        <note>catalytic</note>
    </ligand>
</feature>
<comment type="function">
    <text evidence="9 10">Catalyzes hydrolysis of the D-alanyl-D-alanine dipeptide.</text>
</comment>
<dbReference type="PANTHER" id="PTHR43126">
    <property type="entry name" value="D-ALANYL-D-ALANINE DIPEPTIDASE"/>
    <property type="match status" value="1"/>
</dbReference>
<accession>A0A524RL86</accession>
<keyword evidence="2 9" id="KW-0645">Protease</keyword>